<dbReference type="InterPro" id="IPR015422">
    <property type="entry name" value="PyrdxlP-dep_Trfase_small"/>
</dbReference>
<dbReference type="GO" id="GO:0008483">
    <property type="term" value="F:transaminase activity"/>
    <property type="evidence" value="ECO:0007669"/>
    <property type="project" value="UniProtKB-KW"/>
</dbReference>
<dbReference type="AlphaFoldDB" id="A0A9D2NRL9"/>
<dbReference type="EC" id="2.6.1.-" evidence="6"/>
<dbReference type="PROSITE" id="PS00105">
    <property type="entry name" value="AA_TRANSFER_CLASS_1"/>
    <property type="match status" value="1"/>
</dbReference>
<dbReference type="PANTHER" id="PTHR46383">
    <property type="entry name" value="ASPARTATE AMINOTRANSFERASE"/>
    <property type="match status" value="1"/>
</dbReference>
<sequence length="390" mass="43472">MNYEDVLSQRVKAIAPSGIRRFFDLANEIEGVISLGVGEPDFSTPWHICDAAIYSIESGKTHYTANQGLPELRREICNYHKRRFQMNYDPNDNVIVTVGGSEAIDIALRALIDPGDEVITMNPSYVAYTPGITLAGGVCVPVELKHEEDFKLLPEALEAAISEKSKVLLINFPSNPTGGVMDHDDYAKLVPIIRKHNLIVISDEIYAELTYDGKFASLAQFDEIKDQVIVINGFSKAFAMTGWRLGYILANPQLIQAMNKIHQYVIMSAPTAAQYGAIEGLKKGIPHVEEMVESYRARRNFIVSGFNRIGLQCHLPHGAFYVFPDIRKTGLSSDAFCELLLKEEKVACVPGTAFGEAGEGFVRVSYAYSIDHIREALARIEHFLNKNHFR</sequence>
<dbReference type="InterPro" id="IPR004839">
    <property type="entry name" value="Aminotransferase_I/II_large"/>
</dbReference>
<evidence type="ECO:0000256" key="6">
    <source>
        <dbReference type="RuleBase" id="RU000481"/>
    </source>
</evidence>
<dbReference type="Gene3D" id="3.40.640.10">
    <property type="entry name" value="Type I PLP-dependent aspartate aminotransferase-like (Major domain)"/>
    <property type="match status" value="1"/>
</dbReference>
<keyword evidence="4 6" id="KW-0808">Transferase</keyword>
<evidence type="ECO:0000313" key="8">
    <source>
        <dbReference type="EMBL" id="HJC36266.1"/>
    </source>
</evidence>
<evidence type="ECO:0000256" key="2">
    <source>
        <dbReference type="ARBA" id="ARBA00007441"/>
    </source>
</evidence>
<feature type="domain" description="Aminotransferase class I/classII large" evidence="7">
    <location>
        <begin position="31"/>
        <end position="380"/>
    </location>
</feature>
<dbReference type="FunFam" id="3.40.640.10:FF:000033">
    <property type="entry name" value="Aspartate aminotransferase"/>
    <property type="match status" value="1"/>
</dbReference>
<evidence type="ECO:0000256" key="1">
    <source>
        <dbReference type="ARBA" id="ARBA00001933"/>
    </source>
</evidence>
<accession>A0A9D2NRL9</accession>
<evidence type="ECO:0000256" key="4">
    <source>
        <dbReference type="ARBA" id="ARBA00022679"/>
    </source>
</evidence>
<dbReference type="InterPro" id="IPR015421">
    <property type="entry name" value="PyrdxlP-dep_Trfase_major"/>
</dbReference>
<dbReference type="Proteomes" id="UP000823896">
    <property type="component" value="Unassembled WGS sequence"/>
</dbReference>
<comment type="caution">
    <text evidence="8">The sequence shown here is derived from an EMBL/GenBank/DDBJ whole genome shotgun (WGS) entry which is preliminary data.</text>
</comment>
<dbReference type="GO" id="GO:0030170">
    <property type="term" value="F:pyridoxal phosphate binding"/>
    <property type="evidence" value="ECO:0007669"/>
    <property type="project" value="InterPro"/>
</dbReference>
<gene>
    <name evidence="8" type="ORF">H9702_03960</name>
</gene>
<dbReference type="PANTHER" id="PTHR46383:SF3">
    <property type="entry name" value="ASPARTATE AMINOTRANSFERASE-RELATED"/>
    <property type="match status" value="1"/>
</dbReference>
<protein>
    <recommendedName>
        <fullName evidence="6">Aminotransferase</fullName>
        <ecNumber evidence="6">2.6.1.-</ecNumber>
    </recommendedName>
</protein>
<evidence type="ECO:0000256" key="3">
    <source>
        <dbReference type="ARBA" id="ARBA00022576"/>
    </source>
</evidence>
<evidence type="ECO:0000259" key="7">
    <source>
        <dbReference type="Pfam" id="PF00155"/>
    </source>
</evidence>
<dbReference type="GO" id="GO:0006520">
    <property type="term" value="P:amino acid metabolic process"/>
    <property type="evidence" value="ECO:0007669"/>
    <property type="project" value="InterPro"/>
</dbReference>
<keyword evidence="3 6" id="KW-0032">Aminotransferase</keyword>
<name>A0A9D2NRL9_9FIRM</name>
<comment type="similarity">
    <text evidence="2 6">Belongs to the class-I pyridoxal-phosphate-dependent aminotransferase family.</text>
</comment>
<dbReference type="Gene3D" id="3.90.1150.10">
    <property type="entry name" value="Aspartate Aminotransferase, domain 1"/>
    <property type="match status" value="1"/>
</dbReference>
<proteinExistence type="inferred from homology"/>
<keyword evidence="5" id="KW-0663">Pyridoxal phosphate</keyword>
<dbReference type="CDD" id="cd00609">
    <property type="entry name" value="AAT_like"/>
    <property type="match status" value="1"/>
</dbReference>
<dbReference type="InterPro" id="IPR015424">
    <property type="entry name" value="PyrdxlP-dep_Trfase"/>
</dbReference>
<dbReference type="InterPro" id="IPR050596">
    <property type="entry name" value="AspAT/PAT-like"/>
</dbReference>
<dbReference type="Pfam" id="PF00155">
    <property type="entry name" value="Aminotran_1_2"/>
    <property type="match status" value="1"/>
</dbReference>
<evidence type="ECO:0000256" key="5">
    <source>
        <dbReference type="ARBA" id="ARBA00022898"/>
    </source>
</evidence>
<reference evidence="8" key="1">
    <citation type="journal article" date="2021" name="PeerJ">
        <title>Extensive microbial diversity within the chicken gut microbiome revealed by metagenomics and culture.</title>
        <authorList>
            <person name="Gilroy R."/>
            <person name="Ravi A."/>
            <person name="Getino M."/>
            <person name="Pursley I."/>
            <person name="Horton D.L."/>
            <person name="Alikhan N.F."/>
            <person name="Baker D."/>
            <person name="Gharbi K."/>
            <person name="Hall N."/>
            <person name="Watson M."/>
            <person name="Adriaenssens E.M."/>
            <person name="Foster-Nyarko E."/>
            <person name="Jarju S."/>
            <person name="Secka A."/>
            <person name="Antonio M."/>
            <person name="Oren A."/>
            <person name="Chaudhuri R.R."/>
            <person name="La Ragione R."/>
            <person name="Hildebrand F."/>
            <person name="Pallen M.J."/>
        </authorList>
    </citation>
    <scope>NUCLEOTIDE SEQUENCE</scope>
    <source>
        <strain evidence="8">CHK187-11901</strain>
    </source>
</reference>
<reference evidence="8" key="2">
    <citation type="submission" date="2021-04" db="EMBL/GenBank/DDBJ databases">
        <authorList>
            <person name="Gilroy R."/>
        </authorList>
    </citation>
    <scope>NUCLEOTIDE SEQUENCE</scope>
    <source>
        <strain evidence="8">CHK187-11901</strain>
    </source>
</reference>
<comment type="cofactor">
    <cofactor evidence="1 6">
        <name>pyridoxal 5'-phosphate</name>
        <dbReference type="ChEBI" id="CHEBI:597326"/>
    </cofactor>
</comment>
<evidence type="ECO:0000313" key="9">
    <source>
        <dbReference type="Proteomes" id="UP000823896"/>
    </source>
</evidence>
<organism evidence="8 9">
    <name type="scientific">Candidatus Merdibacter merdavium</name>
    <dbReference type="NCBI Taxonomy" id="2838692"/>
    <lineage>
        <taxon>Bacteria</taxon>
        <taxon>Bacillati</taxon>
        <taxon>Bacillota</taxon>
        <taxon>Erysipelotrichia</taxon>
        <taxon>Erysipelotrichales</taxon>
        <taxon>Erysipelotrichaceae</taxon>
        <taxon>Merdibacter</taxon>
    </lineage>
</organism>
<dbReference type="InterPro" id="IPR004838">
    <property type="entry name" value="NHTrfase_class1_PyrdxlP-BS"/>
</dbReference>
<dbReference type="EMBL" id="DWWM01000023">
    <property type="protein sequence ID" value="HJC36266.1"/>
    <property type="molecule type" value="Genomic_DNA"/>
</dbReference>
<dbReference type="SUPFAM" id="SSF53383">
    <property type="entry name" value="PLP-dependent transferases"/>
    <property type="match status" value="1"/>
</dbReference>